<dbReference type="InterPro" id="IPR029058">
    <property type="entry name" value="AB_hydrolase_fold"/>
</dbReference>
<reference evidence="2 3" key="1">
    <citation type="journal article" date="2018" name="Mol. Biol. Evol.">
        <title>Broad Genomic Sampling Reveals a Smut Pathogenic Ancestry of the Fungal Clade Ustilaginomycotina.</title>
        <authorList>
            <person name="Kijpornyongpan T."/>
            <person name="Mondo S.J."/>
            <person name="Barry K."/>
            <person name="Sandor L."/>
            <person name="Lee J."/>
            <person name="Lipzen A."/>
            <person name="Pangilinan J."/>
            <person name="LaButti K."/>
            <person name="Hainaut M."/>
            <person name="Henrissat B."/>
            <person name="Grigoriev I.V."/>
            <person name="Spatafora J.W."/>
            <person name="Aime M.C."/>
        </authorList>
    </citation>
    <scope>NUCLEOTIDE SEQUENCE [LARGE SCALE GENOMIC DNA]</scope>
    <source>
        <strain evidence="2 3">MCA 4718</strain>
    </source>
</reference>
<dbReference type="STRING" id="1684307.A0A316U5E4"/>
<dbReference type="Pfam" id="PF01738">
    <property type="entry name" value="DLH"/>
    <property type="match status" value="1"/>
</dbReference>
<evidence type="ECO:0000313" key="2">
    <source>
        <dbReference type="EMBL" id="PWN19671.1"/>
    </source>
</evidence>
<keyword evidence="2" id="KW-0378">Hydrolase</keyword>
<evidence type="ECO:0000259" key="1">
    <source>
        <dbReference type="Pfam" id="PF01738"/>
    </source>
</evidence>
<dbReference type="OrthoDB" id="17560at2759"/>
<dbReference type="Proteomes" id="UP000245942">
    <property type="component" value="Unassembled WGS sequence"/>
</dbReference>
<feature type="domain" description="Dienelactone hydrolase" evidence="1">
    <location>
        <begin position="42"/>
        <end position="271"/>
    </location>
</feature>
<organism evidence="2 3">
    <name type="scientific">Pseudomicrostroma glucosiphilum</name>
    <dbReference type="NCBI Taxonomy" id="1684307"/>
    <lineage>
        <taxon>Eukaryota</taxon>
        <taxon>Fungi</taxon>
        <taxon>Dikarya</taxon>
        <taxon>Basidiomycota</taxon>
        <taxon>Ustilaginomycotina</taxon>
        <taxon>Exobasidiomycetes</taxon>
        <taxon>Microstromatales</taxon>
        <taxon>Microstromatales incertae sedis</taxon>
        <taxon>Pseudomicrostroma</taxon>
    </lineage>
</organism>
<dbReference type="PANTHER" id="PTHR17630">
    <property type="entry name" value="DIENELACTONE HYDROLASE"/>
    <property type="match status" value="1"/>
</dbReference>
<dbReference type="SUPFAM" id="SSF53474">
    <property type="entry name" value="alpha/beta-Hydrolases"/>
    <property type="match status" value="1"/>
</dbReference>
<dbReference type="RefSeq" id="XP_025346831.1">
    <property type="nucleotide sequence ID" value="XM_025491412.1"/>
</dbReference>
<gene>
    <name evidence="2" type="ORF">BCV69DRAFT_27989</name>
</gene>
<dbReference type="GO" id="GO:0016787">
    <property type="term" value="F:hydrolase activity"/>
    <property type="evidence" value="ECO:0007669"/>
    <property type="project" value="UniProtKB-KW"/>
</dbReference>
<name>A0A316U5E4_9BASI</name>
<dbReference type="GeneID" id="37013146"/>
<dbReference type="Gene3D" id="3.40.50.1820">
    <property type="entry name" value="alpha/beta hydrolase"/>
    <property type="match status" value="1"/>
</dbReference>
<keyword evidence="3" id="KW-1185">Reference proteome</keyword>
<accession>A0A316U5E4</accession>
<dbReference type="EMBL" id="KZ819330">
    <property type="protein sequence ID" value="PWN19671.1"/>
    <property type="molecule type" value="Genomic_DNA"/>
</dbReference>
<proteinExistence type="predicted"/>
<dbReference type="PANTHER" id="PTHR17630:SF44">
    <property type="entry name" value="PROTEIN AIM2"/>
    <property type="match status" value="1"/>
</dbReference>
<sequence length="272" mass="29988">MTSNGLCVHCVSGTTMGGEPRGTMEKIGPYPTYITHPSSGAPTDASRAILYAYDAFGLGLNNNKILPDVLADKTGMTVYVPDIFEGDCVPSDAMRMPTTAKETREQGYVAKFLTMLQILPRLPWAYRNYPYAKRLATVGAWADALKTERGVQRLGGVGYCYGGKIVARMDAAGKLSAAVYCHPSFMKKDDFEEAQSPSLFLCAEEDMVFGPALKKTAEEVFERRGEVVKGEFHQYENTTHGFAARPNLQDPQVKAAFEDATEKTVQWFKTHL</sequence>
<dbReference type="AlphaFoldDB" id="A0A316U5E4"/>
<protein>
    <submittedName>
        <fullName evidence="2">Alpha/beta-hydrolase</fullName>
    </submittedName>
</protein>
<dbReference type="InterPro" id="IPR002925">
    <property type="entry name" value="Dienelactn_hydro"/>
</dbReference>
<evidence type="ECO:0000313" key="3">
    <source>
        <dbReference type="Proteomes" id="UP000245942"/>
    </source>
</evidence>